<sequence length="331" mass="36252">MGIAGGEWGNGWSQADGRARMLRAWFDRRRFGPTPELRDAHAREHPELWRRQRREQAVLALAVVHASRDQGLAVDDVMLDDITEACRRISPDEYHEHTRKVARRGGISWGQDDRDPADVPDAVAALLDAAAEGLCGGTRRSLGYAIRALRADPKGFGHPHHGGWAIGVRTAQWTLGVARKTISDGRWAISHTDREAARSTGLCQDPVYDYPAHPGPGDPAHPSWLQRAHRLTSLGATLRSLAETLPRDPQGFDGHLASVFNAFIGVCAELDLTVEELDRLWAVADGHLGIGPWEQEHVPQAVLEQTTGAEKALEGLAHFLRGSVIDSPGTH</sequence>
<proteinExistence type="predicted"/>
<keyword evidence="2" id="KW-1185">Reference proteome</keyword>
<dbReference type="Proteomes" id="UP001611162">
    <property type="component" value="Unassembled WGS sequence"/>
</dbReference>
<reference evidence="1 2" key="1">
    <citation type="submission" date="2024-10" db="EMBL/GenBank/DDBJ databases">
        <title>The Natural Products Discovery Center: Release of the First 8490 Sequenced Strains for Exploring Actinobacteria Biosynthetic Diversity.</title>
        <authorList>
            <person name="Kalkreuter E."/>
            <person name="Kautsar S.A."/>
            <person name="Yang D."/>
            <person name="Bader C.D."/>
            <person name="Teijaro C.N."/>
            <person name="Fluegel L."/>
            <person name="Davis C.M."/>
            <person name="Simpson J.R."/>
            <person name="Lauterbach L."/>
            <person name="Steele A.D."/>
            <person name="Gui C."/>
            <person name="Meng S."/>
            <person name="Li G."/>
            <person name="Viehrig K."/>
            <person name="Ye F."/>
            <person name="Su P."/>
            <person name="Kiefer A.F."/>
            <person name="Nichols A."/>
            <person name="Cepeda A.J."/>
            <person name="Yan W."/>
            <person name="Fan B."/>
            <person name="Jiang Y."/>
            <person name="Adhikari A."/>
            <person name="Zheng C.-J."/>
            <person name="Schuster L."/>
            <person name="Cowan T.M."/>
            <person name="Smanski M.J."/>
            <person name="Chevrette M.G."/>
            <person name="De Carvalho L.P.S."/>
            <person name="Shen B."/>
        </authorList>
    </citation>
    <scope>NUCLEOTIDE SEQUENCE [LARGE SCALE GENOMIC DNA]</scope>
    <source>
        <strain evidence="1 2">NPDC020979</strain>
    </source>
</reference>
<organism evidence="1 2">
    <name type="scientific">Streptomyces abikoensis</name>
    <dbReference type="NCBI Taxonomy" id="97398"/>
    <lineage>
        <taxon>Bacteria</taxon>
        <taxon>Bacillati</taxon>
        <taxon>Actinomycetota</taxon>
        <taxon>Actinomycetes</taxon>
        <taxon>Kitasatosporales</taxon>
        <taxon>Streptomycetaceae</taxon>
        <taxon>Streptomyces</taxon>
    </lineage>
</organism>
<protein>
    <submittedName>
        <fullName evidence="1">Uncharacterized protein</fullName>
    </submittedName>
</protein>
<evidence type="ECO:0000313" key="1">
    <source>
        <dbReference type="EMBL" id="MFI0912545.1"/>
    </source>
</evidence>
<name>A0ABW7T4X4_9ACTN</name>
<evidence type="ECO:0000313" key="2">
    <source>
        <dbReference type="Proteomes" id="UP001611162"/>
    </source>
</evidence>
<comment type="caution">
    <text evidence="1">The sequence shown here is derived from an EMBL/GenBank/DDBJ whole genome shotgun (WGS) entry which is preliminary data.</text>
</comment>
<dbReference type="RefSeq" id="WP_397613429.1">
    <property type="nucleotide sequence ID" value="NZ_JBIRRB010000006.1"/>
</dbReference>
<gene>
    <name evidence="1" type="ORF">ACH4TF_19050</name>
</gene>
<accession>A0ABW7T4X4</accession>
<dbReference type="EMBL" id="JBIRRB010000006">
    <property type="protein sequence ID" value="MFI0912545.1"/>
    <property type="molecule type" value="Genomic_DNA"/>
</dbReference>